<keyword evidence="2" id="KW-1185">Reference proteome</keyword>
<evidence type="ECO:0000313" key="2">
    <source>
        <dbReference type="Proteomes" id="UP000218231"/>
    </source>
</evidence>
<comment type="caution">
    <text evidence="1">The sequence shown here is derived from an EMBL/GenBank/DDBJ whole genome shotgun (WGS) entry which is preliminary data.</text>
</comment>
<organism evidence="1 2">
    <name type="scientific">Diploscapter pachys</name>
    <dbReference type="NCBI Taxonomy" id="2018661"/>
    <lineage>
        <taxon>Eukaryota</taxon>
        <taxon>Metazoa</taxon>
        <taxon>Ecdysozoa</taxon>
        <taxon>Nematoda</taxon>
        <taxon>Chromadorea</taxon>
        <taxon>Rhabditida</taxon>
        <taxon>Rhabditina</taxon>
        <taxon>Rhabditomorpha</taxon>
        <taxon>Rhabditoidea</taxon>
        <taxon>Rhabditidae</taxon>
        <taxon>Diploscapter</taxon>
    </lineage>
</organism>
<dbReference type="OrthoDB" id="5837159at2759"/>
<proteinExistence type="predicted"/>
<evidence type="ECO:0000313" key="1">
    <source>
        <dbReference type="EMBL" id="PAV80020.1"/>
    </source>
</evidence>
<gene>
    <name evidence="1" type="ORF">WR25_22999</name>
</gene>
<dbReference type="AlphaFoldDB" id="A0A2A2L1I9"/>
<dbReference type="Proteomes" id="UP000218231">
    <property type="component" value="Unassembled WGS sequence"/>
</dbReference>
<dbReference type="EMBL" id="LIAE01007324">
    <property type="protein sequence ID" value="PAV80020.1"/>
    <property type="molecule type" value="Genomic_DNA"/>
</dbReference>
<evidence type="ECO:0008006" key="3">
    <source>
        <dbReference type="Google" id="ProtNLM"/>
    </source>
</evidence>
<protein>
    <recommendedName>
        <fullName evidence="3">SMP-30/Gluconolactonase/LRE-like region domain-containing protein</fullName>
    </recommendedName>
</protein>
<sequence>MVEPASDTSDHQRFDEMFLHLTPRGATVPYNVCFDPNGDIWVATKGGLFKFHGSKKTTLWERKNMFPKKMAAFPQVICYKDKIVYMCGETQEKTTELRIFTLSGDMEHESFIDGMVTSMSISDEGDIFITKPPENNEATIFRAPIDSPLGWEDLASVEGEAFQAVCSLDDKTLVAAVASLPVNMGSRQRLVFIDTQSGFVGKSFSKSGKEDGEIFFPRNIHKYEGGFLIMDKSGRFLHYQRDGAFIKKLAEIDSYLGNGFCIREDAALMVLSGIVLDQEQRTTCDDWLEWIKLDGSNWKSQREEKKKQTEAKK</sequence>
<reference evidence="1 2" key="1">
    <citation type="journal article" date="2017" name="Curr. Biol.">
        <title>Genome architecture and evolution of a unichromosomal asexual nematode.</title>
        <authorList>
            <person name="Fradin H."/>
            <person name="Zegar C."/>
            <person name="Gutwein M."/>
            <person name="Lucas J."/>
            <person name="Kovtun M."/>
            <person name="Corcoran D."/>
            <person name="Baugh L.R."/>
            <person name="Kiontke K."/>
            <person name="Gunsalus K."/>
            <person name="Fitch D.H."/>
            <person name="Piano F."/>
        </authorList>
    </citation>
    <scope>NUCLEOTIDE SEQUENCE [LARGE SCALE GENOMIC DNA]</scope>
    <source>
        <strain evidence="1">PF1309</strain>
    </source>
</reference>
<dbReference type="SUPFAM" id="SSF63829">
    <property type="entry name" value="Calcium-dependent phosphotriesterase"/>
    <property type="match status" value="1"/>
</dbReference>
<accession>A0A2A2L1I9</accession>
<name>A0A2A2L1I9_9BILA</name>
<dbReference type="STRING" id="2018661.A0A2A2L1I9"/>